<gene>
    <name evidence="1" type="ORF">METZ01_LOCUS89829</name>
</gene>
<dbReference type="EMBL" id="UINC01008205">
    <property type="protein sequence ID" value="SVA36975.1"/>
    <property type="molecule type" value="Genomic_DNA"/>
</dbReference>
<name>A0A381V9B2_9ZZZZ</name>
<dbReference type="InterPro" id="IPR009078">
    <property type="entry name" value="Ferritin-like_SF"/>
</dbReference>
<dbReference type="AlphaFoldDB" id="A0A381V9B2"/>
<dbReference type="SUPFAM" id="SSF47240">
    <property type="entry name" value="Ferritin-like"/>
    <property type="match status" value="1"/>
</dbReference>
<sequence>MFNSSKTDMLRHESVKNWWMVCLNKGWVVNRSDKWSCNFSLHKTDMYNSYKKSCVGEPLGILMFWCHMHKLVKYVSETSTHVELPELVVCRQYFPNDKWRTREHVFDHSNLSDNELTNSVHNWWNVCLTNGRIHDVATSNWESEKVSLSKKELYDAYKKHCSGRVFGTLMFWKHLTSVLSVKHEVGLTAKIPSLLECRLRDNRWKNEHHRVFEPTHVLSY</sequence>
<reference evidence="1" key="1">
    <citation type="submission" date="2018-05" db="EMBL/GenBank/DDBJ databases">
        <authorList>
            <person name="Lanie J.A."/>
            <person name="Ng W.-L."/>
            <person name="Kazmierczak K.M."/>
            <person name="Andrzejewski T.M."/>
            <person name="Davidsen T.M."/>
            <person name="Wayne K.J."/>
            <person name="Tettelin H."/>
            <person name="Glass J.I."/>
            <person name="Rusch D."/>
            <person name="Podicherti R."/>
            <person name="Tsui H.-C.T."/>
            <person name="Winkler M.E."/>
        </authorList>
    </citation>
    <scope>NUCLEOTIDE SEQUENCE</scope>
</reference>
<accession>A0A381V9B2</accession>
<proteinExistence type="predicted"/>
<evidence type="ECO:0000313" key="1">
    <source>
        <dbReference type="EMBL" id="SVA36975.1"/>
    </source>
</evidence>
<protein>
    <submittedName>
        <fullName evidence="1">Uncharacterized protein</fullName>
    </submittedName>
</protein>
<organism evidence="1">
    <name type="scientific">marine metagenome</name>
    <dbReference type="NCBI Taxonomy" id="408172"/>
    <lineage>
        <taxon>unclassified sequences</taxon>
        <taxon>metagenomes</taxon>
        <taxon>ecological metagenomes</taxon>
    </lineage>
</organism>